<proteinExistence type="predicted"/>
<name>A0ABM7RBG1_9BACT</name>
<sequence>MAELDRLLEELEQTFLSAKVSDGFFVEELNALSSYLYSESEKRQAWDWLHRNLDRVKSPRRREGLCIAVFECAVEDPEAYEWRYMLSKLLKHPSRYWVLVRSYRDTPDLLLRDVQELGTRH</sequence>
<reference evidence="1 2" key="1">
    <citation type="submission" date="2021-06" db="EMBL/GenBank/DDBJ databases">
        <title>Complete genome of Haloferula helveola possessing various polysaccharide degrading enzymes.</title>
        <authorList>
            <person name="Takami H."/>
            <person name="Huang C."/>
            <person name="Hamasaki K."/>
        </authorList>
    </citation>
    <scope>NUCLEOTIDE SEQUENCE [LARGE SCALE GENOMIC DNA]</scope>
    <source>
        <strain evidence="1 2">CN-1</strain>
    </source>
</reference>
<evidence type="ECO:0000313" key="2">
    <source>
        <dbReference type="Proteomes" id="UP001374893"/>
    </source>
</evidence>
<organism evidence="1 2">
    <name type="scientific">Haloferula helveola</name>
    <dbReference type="NCBI Taxonomy" id="490095"/>
    <lineage>
        <taxon>Bacteria</taxon>
        <taxon>Pseudomonadati</taxon>
        <taxon>Verrucomicrobiota</taxon>
        <taxon>Verrucomicrobiia</taxon>
        <taxon>Verrucomicrobiales</taxon>
        <taxon>Verrucomicrobiaceae</taxon>
        <taxon>Haloferula</taxon>
    </lineage>
</organism>
<dbReference type="EMBL" id="AP024702">
    <property type="protein sequence ID" value="BCX48906.1"/>
    <property type="molecule type" value="Genomic_DNA"/>
</dbReference>
<keyword evidence="2" id="KW-1185">Reference proteome</keyword>
<evidence type="ECO:0000313" key="1">
    <source>
        <dbReference type="EMBL" id="BCX48906.1"/>
    </source>
</evidence>
<gene>
    <name evidence="1" type="ORF">HAHE_28140</name>
</gene>
<accession>A0ABM7RBG1</accession>
<protein>
    <submittedName>
        <fullName evidence="1">Uncharacterized protein</fullName>
    </submittedName>
</protein>
<dbReference type="Proteomes" id="UP001374893">
    <property type="component" value="Chromosome"/>
</dbReference>